<dbReference type="EMBL" id="JAGMWT010000005">
    <property type="protein sequence ID" value="KAH7128435.1"/>
    <property type="molecule type" value="Genomic_DNA"/>
</dbReference>
<dbReference type="AlphaFoldDB" id="A0A9P9IRD8"/>
<dbReference type="Proteomes" id="UP000700596">
    <property type="component" value="Unassembled WGS sequence"/>
</dbReference>
<evidence type="ECO:0000313" key="2">
    <source>
        <dbReference type="Proteomes" id="UP000700596"/>
    </source>
</evidence>
<proteinExistence type="predicted"/>
<evidence type="ECO:0000313" key="1">
    <source>
        <dbReference type="EMBL" id="KAH7128435.1"/>
    </source>
</evidence>
<gene>
    <name evidence="1" type="ORF">B0J11DRAFT_270803</name>
</gene>
<accession>A0A9P9IRD8</accession>
<dbReference type="OrthoDB" id="4934446at2759"/>
<name>A0A9P9IRD8_9PLEO</name>
<organism evidence="1 2">
    <name type="scientific">Dendryphion nanum</name>
    <dbReference type="NCBI Taxonomy" id="256645"/>
    <lineage>
        <taxon>Eukaryota</taxon>
        <taxon>Fungi</taxon>
        <taxon>Dikarya</taxon>
        <taxon>Ascomycota</taxon>
        <taxon>Pezizomycotina</taxon>
        <taxon>Dothideomycetes</taxon>
        <taxon>Pleosporomycetidae</taxon>
        <taxon>Pleosporales</taxon>
        <taxon>Torulaceae</taxon>
        <taxon>Dendryphion</taxon>
    </lineage>
</organism>
<protein>
    <submittedName>
        <fullName evidence="1">Uncharacterized protein</fullName>
    </submittedName>
</protein>
<sequence>MPDIVNNEVIFIGLGHELFYFNRIWIIRHHGKRYLIGKNGDHDEADAALLSSCLALESKEQAWLKLLDKLKPGGTEYLQDGVDVQDIPLDWTFRSNIPRVWTVNFDENVIFLDRPDCHLLHQMSIPESRPLDIYHLQAYCPPEADPDWKAPEDFPLWEPEIVVPEPLFNLVYHLVSDYYRTFHKEVSNSNGESGFQALALGLLACFTLNFSIERTLSDQKPTSLGVKSSWRKFAMPPVILTVEFEHAVIMFTQNMAQTDKLFQLHYDEECAEALQYGRSVLEKTYIVTSLYQVRFTRRSGQGWKQSRVHSLFHSESSPEQHGVLLMLNAIQQPYYPLLTRLHRLPVELQEEIIISTSWSEIGRAYYGGILNIGLPFKWKKQCKSSRQNMPFKLVERSVRRNYYHVESDHQVIIFNTYCGLTYAVEPMEPT</sequence>
<comment type="caution">
    <text evidence="1">The sequence shown here is derived from an EMBL/GenBank/DDBJ whole genome shotgun (WGS) entry which is preliminary data.</text>
</comment>
<reference evidence="1" key="1">
    <citation type="journal article" date="2021" name="Nat. Commun.">
        <title>Genetic determinants of endophytism in the Arabidopsis root mycobiome.</title>
        <authorList>
            <person name="Mesny F."/>
            <person name="Miyauchi S."/>
            <person name="Thiergart T."/>
            <person name="Pickel B."/>
            <person name="Atanasova L."/>
            <person name="Karlsson M."/>
            <person name="Huettel B."/>
            <person name="Barry K.W."/>
            <person name="Haridas S."/>
            <person name="Chen C."/>
            <person name="Bauer D."/>
            <person name="Andreopoulos W."/>
            <person name="Pangilinan J."/>
            <person name="LaButti K."/>
            <person name="Riley R."/>
            <person name="Lipzen A."/>
            <person name="Clum A."/>
            <person name="Drula E."/>
            <person name="Henrissat B."/>
            <person name="Kohler A."/>
            <person name="Grigoriev I.V."/>
            <person name="Martin F.M."/>
            <person name="Hacquard S."/>
        </authorList>
    </citation>
    <scope>NUCLEOTIDE SEQUENCE</scope>
    <source>
        <strain evidence="1">MPI-CAGE-CH-0243</strain>
    </source>
</reference>
<keyword evidence="2" id="KW-1185">Reference proteome</keyword>